<evidence type="ECO:0000256" key="13">
    <source>
        <dbReference type="RuleBase" id="RU363035"/>
    </source>
</evidence>
<sequence length="819" mass="93406">MLTRAICQQRYPSRIAALKTASPPTTRLLSTTITGRLAATAHRRLPKQRDTSVEKQYSDTLLLPRTDFPLRANAVKRDPLFRERCTDRLYAWQKTRSSDGREFTLHDGPPYANGDLHMGHALNKILKDIILRYKLLRGYRINYVPGWDCHGLPIEQKALANADRSKLTPMQIRARARTCALEAVEKQKEQFRSWSILGDWDRSYLTLTPDYEARQVRVFGQMVKNRLIYRRYKPVYWSPSSRTALAEAELEYRDDHKSRSVYVHYPLTTMSEQASVSALIWTTTPWTLPANTAIAIGNDLAYGIVRVEGQSSHMLVAMDRLEALRPLLEKQGNVEVVATIEGRDLVGCQYRQPISQSTCSILHGDHVTSGSGTGLVHTAPAHGQEDFSLCRQHSIELINCVDDDGRFTEKAGPFAGLSVLKEGTGAVIAWLREHGLLLDEHAYTHNYPYDWRSKQPVILRATWQWFADVTDIREDAAQAIASTIEHVASVFAQHGSNAWWQLSTQELLPPSYAAQYEQYRRGMDTMDVWFDSGTSWSMLPNHSCLPLLASPPADVYLEGSDQHRGWFQSSLLTSSKAHGHKMSKSIGNIILPRTIIEGGPDKKKQPAYGSDVLRLWVASTEYTRDVTMSHAVVANVAESMRKYRSTARFMLGCLYQFDLAAHKVDYNALLPIDQYLLHELHRFATTITHAYEAFAFNRVVQELNRFTNAQLSAFYFESIKERLYADDQQSLARRSAQTTIYHIIDVYMRVLAPITCHLAEEIQLFSSSTWSKPLDSVFQSGWLPLEDRWCNAALEQEWTTLRHLRAQFYQLVEKARQTK</sequence>
<keyword evidence="17" id="KW-1185">Reference proteome</keyword>
<dbReference type="InterPro" id="IPR009080">
    <property type="entry name" value="tRNAsynth_Ia_anticodon-bd"/>
</dbReference>
<proteinExistence type="inferred from homology"/>
<evidence type="ECO:0000313" key="17">
    <source>
        <dbReference type="Proteomes" id="UP000278143"/>
    </source>
</evidence>
<evidence type="ECO:0000256" key="7">
    <source>
        <dbReference type="ARBA" id="ARBA00022840"/>
    </source>
</evidence>
<dbReference type="EMBL" id="KZ989205">
    <property type="protein sequence ID" value="RKP27445.1"/>
    <property type="molecule type" value="Genomic_DNA"/>
</dbReference>
<evidence type="ECO:0000256" key="9">
    <source>
        <dbReference type="ARBA" id="ARBA00023146"/>
    </source>
</evidence>
<keyword evidence="8 13" id="KW-0648">Protein biosynthesis</keyword>
<feature type="domain" description="Aminoacyl-tRNA synthetase class Ia" evidence="14">
    <location>
        <begin position="482"/>
        <end position="629"/>
    </location>
</feature>
<evidence type="ECO:0000256" key="3">
    <source>
        <dbReference type="ARBA" id="ARBA00005594"/>
    </source>
</evidence>
<dbReference type="GO" id="GO:0032543">
    <property type="term" value="P:mitochondrial translation"/>
    <property type="evidence" value="ECO:0007669"/>
    <property type="project" value="TreeGrafter"/>
</dbReference>
<dbReference type="PANTHER" id="PTHR42765:SF1">
    <property type="entry name" value="ISOLEUCINE--TRNA LIGASE, MITOCHONDRIAL"/>
    <property type="match status" value="1"/>
</dbReference>
<dbReference type="SUPFAM" id="SSF47323">
    <property type="entry name" value="Anticodon-binding domain of a subclass of class I aminoacyl-tRNA synthetases"/>
    <property type="match status" value="1"/>
</dbReference>
<dbReference type="Gene3D" id="3.90.740.10">
    <property type="entry name" value="Valyl/Leucyl/Isoleucyl-tRNA synthetase, editing domain"/>
    <property type="match status" value="1"/>
</dbReference>
<dbReference type="SUPFAM" id="SSF50677">
    <property type="entry name" value="ValRS/IleRS/LeuRS editing domain"/>
    <property type="match status" value="1"/>
</dbReference>
<dbReference type="SUPFAM" id="SSF52374">
    <property type="entry name" value="Nucleotidylyl transferase"/>
    <property type="match status" value="1"/>
</dbReference>
<dbReference type="Pfam" id="PF08264">
    <property type="entry name" value="Anticodon_1"/>
    <property type="match status" value="1"/>
</dbReference>
<dbReference type="GO" id="GO:0006428">
    <property type="term" value="P:isoleucyl-tRNA aminoacylation"/>
    <property type="evidence" value="ECO:0007669"/>
    <property type="project" value="InterPro"/>
</dbReference>
<dbReference type="Proteomes" id="UP000278143">
    <property type="component" value="Unassembled WGS sequence"/>
</dbReference>
<dbReference type="EC" id="6.1.1.5" evidence="4"/>
<dbReference type="PRINTS" id="PR00984">
    <property type="entry name" value="TRNASYNTHILE"/>
</dbReference>
<accession>A0A4P9Z4Q5</accession>
<dbReference type="Pfam" id="PF00133">
    <property type="entry name" value="tRNA-synt_1"/>
    <property type="match status" value="2"/>
</dbReference>
<dbReference type="GO" id="GO:0000049">
    <property type="term" value="F:tRNA binding"/>
    <property type="evidence" value="ECO:0007669"/>
    <property type="project" value="InterPro"/>
</dbReference>
<dbReference type="Gene3D" id="1.10.730.20">
    <property type="match status" value="1"/>
</dbReference>
<keyword evidence="7 13" id="KW-0067">ATP-binding</keyword>
<keyword evidence="9 13" id="KW-0030">Aminoacyl-tRNA synthetase</keyword>
<dbReference type="GO" id="GO:0005739">
    <property type="term" value="C:mitochondrion"/>
    <property type="evidence" value="ECO:0007669"/>
    <property type="project" value="UniProtKB-SubCell"/>
</dbReference>
<dbReference type="InterPro" id="IPR014729">
    <property type="entry name" value="Rossmann-like_a/b/a_fold"/>
</dbReference>
<dbReference type="AlphaFoldDB" id="A0A4P9Z4Q5"/>
<evidence type="ECO:0000259" key="15">
    <source>
        <dbReference type="Pfam" id="PF08264"/>
    </source>
</evidence>
<evidence type="ECO:0000256" key="2">
    <source>
        <dbReference type="ARBA" id="ARBA00004496"/>
    </source>
</evidence>
<evidence type="ECO:0000256" key="5">
    <source>
        <dbReference type="ARBA" id="ARBA00022598"/>
    </source>
</evidence>
<keyword evidence="5 13" id="KW-0436">Ligase</keyword>
<dbReference type="FunFam" id="3.40.50.620:FF:000111">
    <property type="entry name" value="Mitochondrial isoleucyl-tRNA synthetase"/>
    <property type="match status" value="1"/>
</dbReference>
<dbReference type="PROSITE" id="PS00178">
    <property type="entry name" value="AA_TRNA_LIGASE_I"/>
    <property type="match status" value="1"/>
</dbReference>
<keyword evidence="6 13" id="KW-0547">Nucleotide-binding</keyword>
<dbReference type="Gene3D" id="3.40.50.620">
    <property type="entry name" value="HUPs"/>
    <property type="match status" value="2"/>
</dbReference>
<dbReference type="InterPro" id="IPR033708">
    <property type="entry name" value="Anticodon_Ile_BEm"/>
</dbReference>
<evidence type="ECO:0000256" key="10">
    <source>
        <dbReference type="ARBA" id="ARBA00032665"/>
    </source>
</evidence>
<gene>
    <name evidence="16" type="ORF">SYNPS1DRAFT_12654</name>
</gene>
<protein>
    <recommendedName>
        <fullName evidence="12">Isoleucine--tRNA ligase, mitochondrial</fullName>
        <ecNumber evidence="4">6.1.1.5</ecNumber>
    </recommendedName>
    <alternativeName>
        <fullName evidence="10">Isoleucyl-tRNA synthetase</fullName>
    </alternativeName>
</protein>
<feature type="domain" description="Aminoacyl-tRNA synthetase class Ia" evidence="14">
    <location>
        <begin position="89"/>
        <end position="481"/>
    </location>
</feature>
<evidence type="ECO:0000259" key="14">
    <source>
        <dbReference type="Pfam" id="PF00133"/>
    </source>
</evidence>
<dbReference type="GO" id="GO:0004822">
    <property type="term" value="F:isoleucine-tRNA ligase activity"/>
    <property type="evidence" value="ECO:0007669"/>
    <property type="project" value="UniProtKB-EC"/>
</dbReference>
<dbReference type="InterPro" id="IPR009008">
    <property type="entry name" value="Val/Leu/Ile-tRNA-synth_edit"/>
</dbReference>
<name>A0A4P9Z4Q5_9FUNG</name>
<dbReference type="InterPro" id="IPR013155">
    <property type="entry name" value="M/V/L/I-tRNA-synth_anticd-bd"/>
</dbReference>
<dbReference type="CDD" id="cd07960">
    <property type="entry name" value="Anticodon_Ia_Ile_BEm"/>
    <property type="match status" value="1"/>
</dbReference>
<evidence type="ECO:0000256" key="8">
    <source>
        <dbReference type="ARBA" id="ARBA00022917"/>
    </source>
</evidence>
<dbReference type="InterPro" id="IPR002301">
    <property type="entry name" value="Ile-tRNA-ligase"/>
</dbReference>
<evidence type="ECO:0000256" key="1">
    <source>
        <dbReference type="ARBA" id="ARBA00004173"/>
    </source>
</evidence>
<dbReference type="GO" id="GO:0002161">
    <property type="term" value="F:aminoacyl-tRNA deacylase activity"/>
    <property type="evidence" value="ECO:0007669"/>
    <property type="project" value="InterPro"/>
</dbReference>
<comment type="subcellular location">
    <subcellularLocation>
        <location evidence="2">Cytoplasm</location>
    </subcellularLocation>
    <subcellularLocation>
        <location evidence="1">Mitochondrion</location>
    </subcellularLocation>
</comment>
<organism evidence="16 17">
    <name type="scientific">Syncephalis pseudoplumigaleata</name>
    <dbReference type="NCBI Taxonomy" id="1712513"/>
    <lineage>
        <taxon>Eukaryota</taxon>
        <taxon>Fungi</taxon>
        <taxon>Fungi incertae sedis</taxon>
        <taxon>Zoopagomycota</taxon>
        <taxon>Zoopagomycotina</taxon>
        <taxon>Zoopagomycetes</taxon>
        <taxon>Zoopagales</taxon>
        <taxon>Piptocephalidaceae</taxon>
        <taxon>Syncephalis</taxon>
    </lineage>
</organism>
<comment type="catalytic activity">
    <reaction evidence="11">
        <text>tRNA(Ile) + L-isoleucine + ATP = L-isoleucyl-tRNA(Ile) + AMP + diphosphate</text>
        <dbReference type="Rhea" id="RHEA:11060"/>
        <dbReference type="Rhea" id="RHEA-COMP:9666"/>
        <dbReference type="Rhea" id="RHEA-COMP:9695"/>
        <dbReference type="ChEBI" id="CHEBI:30616"/>
        <dbReference type="ChEBI" id="CHEBI:33019"/>
        <dbReference type="ChEBI" id="CHEBI:58045"/>
        <dbReference type="ChEBI" id="CHEBI:78442"/>
        <dbReference type="ChEBI" id="CHEBI:78528"/>
        <dbReference type="ChEBI" id="CHEBI:456215"/>
        <dbReference type="EC" id="6.1.1.5"/>
    </reaction>
</comment>
<evidence type="ECO:0000256" key="6">
    <source>
        <dbReference type="ARBA" id="ARBA00022741"/>
    </source>
</evidence>
<evidence type="ECO:0000256" key="11">
    <source>
        <dbReference type="ARBA" id="ARBA00048359"/>
    </source>
</evidence>
<dbReference type="GO" id="GO:0005524">
    <property type="term" value="F:ATP binding"/>
    <property type="evidence" value="ECO:0007669"/>
    <property type="project" value="UniProtKB-KW"/>
</dbReference>
<dbReference type="InterPro" id="IPR001412">
    <property type="entry name" value="aa-tRNA-synth_I_CS"/>
</dbReference>
<comment type="similarity">
    <text evidence="3 13">Belongs to the class-I aminoacyl-tRNA synthetase family.</text>
</comment>
<evidence type="ECO:0000313" key="16">
    <source>
        <dbReference type="EMBL" id="RKP27445.1"/>
    </source>
</evidence>
<dbReference type="InterPro" id="IPR002300">
    <property type="entry name" value="aa-tRNA-synth_Ia"/>
</dbReference>
<dbReference type="OrthoDB" id="10264412at2759"/>
<dbReference type="InterPro" id="IPR050081">
    <property type="entry name" value="Ile-tRNA_ligase"/>
</dbReference>
<evidence type="ECO:0000256" key="4">
    <source>
        <dbReference type="ARBA" id="ARBA00013165"/>
    </source>
</evidence>
<dbReference type="PANTHER" id="PTHR42765">
    <property type="entry name" value="SOLEUCYL-TRNA SYNTHETASE"/>
    <property type="match status" value="1"/>
</dbReference>
<feature type="domain" description="Methionyl/Valyl/Leucyl/Isoleucyl-tRNA synthetase anticodon-binding" evidence="15">
    <location>
        <begin position="673"/>
        <end position="818"/>
    </location>
</feature>
<evidence type="ECO:0000256" key="12">
    <source>
        <dbReference type="ARBA" id="ARBA00068280"/>
    </source>
</evidence>
<reference evidence="17" key="1">
    <citation type="journal article" date="2018" name="Nat. Microbiol.">
        <title>Leveraging single-cell genomics to expand the fungal tree of life.</title>
        <authorList>
            <person name="Ahrendt S.R."/>
            <person name="Quandt C.A."/>
            <person name="Ciobanu D."/>
            <person name="Clum A."/>
            <person name="Salamov A."/>
            <person name="Andreopoulos B."/>
            <person name="Cheng J.F."/>
            <person name="Woyke T."/>
            <person name="Pelin A."/>
            <person name="Henrissat B."/>
            <person name="Reynolds N.K."/>
            <person name="Benny G.L."/>
            <person name="Smith M.E."/>
            <person name="James T.Y."/>
            <person name="Grigoriev I.V."/>
        </authorList>
    </citation>
    <scope>NUCLEOTIDE SEQUENCE [LARGE SCALE GENOMIC DNA]</scope>
    <source>
        <strain evidence="17">Benny S71-1</strain>
    </source>
</reference>